<proteinExistence type="predicted"/>
<evidence type="ECO:0000313" key="2">
    <source>
        <dbReference type="Proteomes" id="UP001433268"/>
    </source>
</evidence>
<dbReference type="RefSeq" id="XP_066675573.1">
    <property type="nucleotide sequence ID" value="XM_066805800.1"/>
</dbReference>
<name>A0ABR1XDR6_9PEZI</name>
<gene>
    <name evidence="1" type="ORF">PG997_001485</name>
</gene>
<protein>
    <submittedName>
        <fullName evidence="1">Uncharacterized protein</fullName>
    </submittedName>
</protein>
<accession>A0ABR1XDR6</accession>
<dbReference type="EMBL" id="JAQQWN010000002">
    <property type="protein sequence ID" value="KAK8094800.1"/>
    <property type="molecule type" value="Genomic_DNA"/>
</dbReference>
<keyword evidence="2" id="KW-1185">Reference proteome</keyword>
<organism evidence="1 2">
    <name type="scientific">Apiospora hydei</name>
    <dbReference type="NCBI Taxonomy" id="1337664"/>
    <lineage>
        <taxon>Eukaryota</taxon>
        <taxon>Fungi</taxon>
        <taxon>Dikarya</taxon>
        <taxon>Ascomycota</taxon>
        <taxon>Pezizomycotina</taxon>
        <taxon>Sordariomycetes</taxon>
        <taxon>Xylariomycetidae</taxon>
        <taxon>Amphisphaeriales</taxon>
        <taxon>Apiosporaceae</taxon>
        <taxon>Apiospora</taxon>
    </lineage>
</organism>
<evidence type="ECO:0000313" key="1">
    <source>
        <dbReference type="EMBL" id="KAK8094800.1"/>
    </source>
</evidence>
<dbReference type="GeneID" id="92038860"/>
<dbReference type="Proteomes" id="UP001433268">
    <property type="component" value="Unassembled WGS sequence"/>
</dbReference>
<sequence>MDSLIQGYKQDALRRGKDQLILVLFEYRAEWNWMSRHFSGVARHFASWLDVRDLGKAVNPKKALPGLRDTLRVLGYRWPEIALPGCWAICPLQRGGGHNAGDDAAMTLAALEGLLSPVLREFLAQNQDMRSIMACTALSPRKADFAATFEPAEHAQLPPLLERLHESREISMATLPDILALTVQGTGARTVPVAKGGRERLGGICDGTRLGAIYRDMPRGGNREYKAEGPQA</sequence>
<reference evidence="1 2" key="1">
    <citation type="submission" date="2023-01" db="EMBL/GenBank/DDBJ databases">
        <title>Analysis of 21 Apiospora genomes using comparative genomics revels a genus with tremendous synthesis potential of carbohydrate active enzymes and secondary metabolites.</title>
        <authorList>
            <person name="Sorensen T."/>
        </authorList>
    </citation>
    <scope>NUCLEOTIDE SEQUENCE [LARGE SCALE GENOMIC DNA]</scope>
    <source>
        <strain evidence="1 2">CBS 114990</strain>
    </source>
</reference>
<comment type="caution">
    <text evidence="1">The sequence shown here is derived from an EMBL/GenBank/DDBJ whole genome shotgun (WGS) entry which is preliminary data.</text>
</comment>